<evidence type="ECO:0008006" key="15">
    <source>
        <dbReference type="Google" id="ProtNLM"/>
    </source>
</evidence>
<feature type="compositionally biased region" description="Low complexity" evidence="10">
    <location>
        <begin position="276"/>
        <end position="289"/>
    </location>
</feature>
<gene>
    <name evidence="13" type="ORF">FIBSPDRAFT_946488</name>
</gene>
<dbReference type="Pfam" id="PF12998">
    <property type="entry name" value="ING"/>
    <property type="match status" value="2"/>
</dbReference>
<dbReference type="PANTHER" id="PTHR10333">
    <property type="entry name" value="INHIBITOR OF GROWTH PROTEIN"/>
    <property type="match status" value="1"/>
</dbReference>
<keyword evidence="14" id="KW-1185">Reference proteome</keyword>
<feature type="domain" description="Inhibitor of growth protein N-terminal histone-binding" evidence="12">
    <location>
        <begin position="61"/>
        <end position="227"/>
    </location>
</feature>
<sequence length="395" mass="44478">MSSRRNRKRRRSQAFPVEEEEEEQSISIHGLKDEGDLERSNDDYLNGDEQSKKELEIWDAFREEHYEAIEQLPLSLHRQYILLHELDEQAEGYTKDLKATIKEYATLRKSLGLQQQVVAAEENVLKSEPPPTPTNKLAMLHDSRTPLTTTPNPLRQSSYFATRMSTPMSLPPNRVKRPQTTREMLSHAAWLSEEIQRASDEKVNLAQAAYDSVGRHIRLLDQAIKEQEANIALGVRPGTHLAPILLPDLVIPGSRPARAQSPVHEDDGDGGITLGILGADDGTAQPPRGRAGKKGRGKPAREGTAMDVDVPAGRRLKLKGPVMAEPQPVAPDEERYCYCNQMVACDNETCEREWFHLGCAGLETPPADDEAWFCRDCQHMVKTNKRAKTKQRKKR</sequence>
<comment type="similarity">
    <text evidence="2">Belongs to the ING family.</text>
</comment>
<evidence type="ECO:0000256" key="3">
    <source>
        <dbReference type="ARBA" id="ARBA00022723"/>
    </source>
</evidence>
<dbReference type="Gene3D" id="6.10.140.1740">
    <property type="match status" value="1"/>
</dbReference>
<dbReference type="STRING" id="436010.A0A166SYL5"/>
<keyword evidence="7" id="KW-0539">Nucleus</keyword>
<evidence type="ECO:0000256" key="5">
    <source>
        <dbReference type="ARBA" id="ARBA00022833"/>
    </source>
</evidence>
<feature type="binding site" evidence="9">
    <location>
        <position position="374"/>
    </location>
    <ligand>
        <name>Zn(2+)</name>
        <dbReference type="ChEBI" id="CHEBI:29105"/>
        <label>2</label>
    </ligand>
</feature>
<dbReference type="EMBL" id="KV417496">
    <property type="protein sequence ID" value="KZP29984.1"/>
    <property type="molecule type" value="Genomic_DNA"/>
</dbReference>
<dbReference type="CDD" id="cd16859">
    <property type="entry name" value="ING_ING4_5"/>
    <property type="match status" value="1"/>
</dbReference>
<dbReference type="InterPro" id="IPR013083">
    <property type="entry name" value="Znf_RING/FYVE/PHD"/>
</dbReference>
<name>A0A166SYL5_9AGAM</name>
<reference evidence="13 14" key="1">
    <citation type="journal article" date="2016" name="Mol. Biol. Evol.">
        <title>Comparative Genomics of Early-Diverging Mushroom-Forming Fungi Provides Insights into the Origins of Lignocellulose Decay Capabilities.</title>
        <authorList>
            <person name="Nagy L.G."/>
            <person name="Riley R."/>
            <person name="Tritt A."/>
            <person name="Adam C."/>
            <person name="Daum C."/>
            <person name="Floudas D."/>
            <person name="Sun H."/>
            <person name="Yadav J.S."/>
            <person name="Pangilinan J."/>
            <person name="Larsson K.H."/>
            <person name="Matsuura K."/>
            <person name="Barry K."/>
            <person name="Labutti K."/>
            <person name="Kuo R."/>
            <person name="Ohm R.A."/>
            <person name="Bhattacharya S.S."/>
            <person name="Shirouzu T."/>
            <person name="Yoshinaga Y."/>
            <person name="Martin F.M."/>
            <person name="Grigoriev I.V."/>
            <person name="Hibbett D.S."/>
        </authorList>
    </citation>
    <scope>NUCLEOTIDE SEQUENCE [LARGE SCALE GENOMIC DNA]</scope>
    <source>
        <strain evidence="13 14">CBS 109695</strain>
    </source>
</reference>
<feature type="site" description="Histone H3K4me3 binding" evidence="8">
    <location>
        <position position="342"/>
    </location>
</feature>
<keyword evidence="5 9" id="KW-0862">Zinc</keyword>
<dbReference type="InterPro" id="IPR028651">
    <property type="entry name" value="ING_fam"/>
</dbReference>
<feature type="binding site" evidence="9">
    <location>
        <position position="377"/>
    </location>
    <ligand>
        <name>Zn(2+)</name>
        <dbReference type="ChEBI" id="CHEBI:29105"/>
        <label>2</label>
    </ligand>
</feature>
<dbReference type="InterPro" id="IPR024610">
    <property type="entry name" value="ING_N_histone-binding"/>
</dbReference>
<feature type="region of interest" description="Disordered" evidence="10">
    <location>
        <begin position="1"/>
        <end position="48"/>
    </location>
</feature>
<feature type="site" description="Histone H3K4me3 binding" evidence="8">
    <location>
        <position position="354"/>
    </location>
</feature>
<evidence type="ECO:0000313" key="14">
    <source>
        <dbReference type="Proteomes" id="UP000076532"/>
    </source>
</evidence>
<keyword evidence="6" id="KW-0156">Chromatin regulator</keyword>
<protein>
    <recommendedName>
        <fullName evidence="15">Chromatin modification-related protein</fullName>
    </recommendedName>
</protein>
<evidence type="ECO:0000259" key="12">
    <source>
        <dbReference type="SMART" id="SM01408"/>
    </source>
</evidence>
<dbReference type="AlphaFoldDB" id="A0A166SYL5"/>
<feature type="binding site" evidence="9">
    <location>
        <position position="350"/>
    </location>
    <ligand>
        <name>Zn(2+)</name>
        <dbReference type="ChEBI" id="CHEBI:29105"/>
        <label>2</label>
    </ligand>
</feature>
<feature type="binding site" evidence="9">
    <location>
        <position position="345"/>
    </location>
    <ligand>
        <name>Zn(2+)</name>
        <dbReference type="ChEBI" id="CHEBI:29105"/>
        <label>2</label>
    </ligand>
</feature>
<feature type="site" description="Histone H3K4me3 binding" evidence="8">
    <location>
        <position position="346"/>
    </location>
</feature>
<accession>A0A166SYL5</accession>
<evidence type="ECO:0000256" key="9">
    <source>
        <dbReference type="PIRSR" id="PIRSR628651-51"/>
    </source>
</evidence>
<feature type="compositionally biased region" description="Basic and acidic residues" evidence="10">
    <location>
        <begin position="30"/>
        <end position="42"/>
    </location>
</feature>
<dbReference type="GO" id="GO:0008270">
    <property type="term" value="F:zinc ion binding"/>
    <property type="evidence" value="ECO:0007669"/>
    <property type="project" value="UniProtKB-KW"/>
</dbReference>
<evidence type="ECO:0000256" key="10">
    <source>
        <dbReference type="SAM" id="MobiDB-lite"/>
    </source>
</evidence>
<evidence type="ECO:0000256" key="2">
    <source>
        <dbReference type="ARBA" id="ARBA00010210"/>
    </source>
</evidence>
<dbReference type="SUPFAM" id="SSF57903">
    <property type="entry name" value="FYVE/PHD zinc finger"/>
    <property type="match status" value="1"/>
</dbReference>
<proteinExistence type="inferred from homology"/>
<dbReference type="SMART" id="SM00249">
    <property type="entry name" value="PHD"/>
    <property type="match status" value="1"/>
</dbReference>
<dbReference type="InterPro" id="IPR011011">
    <property type="entry name" value="Znf_FYVE_PHD"/>
</dbReference>
<dbReference type="GO" id="GO:0000785">
    <property type="term" value="C:chromatin"/>
    <property type="evidence" value="ECO:0007669"/>
    <property type="project" value="UniProtKB-ARBA"/>
</dbReference>
<dbReference type="Gene3D" id="3.30.40.10">
    <property type="entry name" value="Zinc/RING finger domain, C3HC4 (zinc finger)"/>
    <property type="match status" value="1"/>
</dbReference>
<dbReference type="CDD" id="cd15505">
    <property type="entry name" value="PHD_ING"/>
    <property type="match status" value="1"/>
</dbReference>
<feature type="binding site" evidence="9">
    <location>
        <position position="339"/>
    </location>
    <ligand>
        <name>Zn(2+)</name>
        <dbReference type="ChEBI" id="CHEBI:29105"/>
        <label>1</label>
    </ligand>
</feature>
<keyword evidence="4" id="KW-0863">Zinc-finger</keyword>
<feature type="domain" description="Zinc finger PHD-type" evidence="11">
    <location>
        <begin position="336"/>
        <end position="378"/>
    </location>
</feature>
<dbReference type="OrthoDB" id="5411773at2759"/>
<evidence type="ECO:0000259" key="11">
    <source>
        <dbReference type="SMART" id="SM00249"/>
    </source>
</evidence>
<dbReference type="SMART" id="SM01408">
    <property type="entry name" value="ING"/>
    <property type="match status" value="1"/>
</dbReference>
<comment type="subcellular location">
    <subcellularLocation>
        <location evidence="1">Nucleus</location>
    </subcellularLocation>
</comment>
<keyword evidence="3 9" id="KW-0479">Metal-binding</keyword>
<feature type="site" description="Histone H3K4me3 binding" evidence="8">
    <location>
        <position position="336"/>
    </location>
</feature>
<evidence type="ECO:0000256" key="6">
    <source>
        <dbReference type="ARBA" id="ARBA00022853"/>
    </source>
</evidence>
<evidence type="ECO:0000256" key="4">
    <source>
        <dbReference type="ARBA" id="ARBA00022771"/>
    </source>
</evidence>
<organism evidence="13 14">
    <name type="scientific">Athelia psychrophila</name>
    <dbReference type="NCBI Taxonomy" id="1759441"/>
    <lineage>
        <taxon>Eukaryota</taxon>
        <taxon>Fungi</taxon>
        <taxon>Dikarya</taxon>
        <taxon>Basidiomycota</taxon>
        <taxon>Agaricomycotina</taxon>
        <taxon>Agaricomycetes</taxon>
        <taxon>Agaricomycetidae</taxon>
        <taxon>Atheliales</taxon>
        <taxon>Atheliaceae</taxon>
        <taxon>Athelia</taxon>
    </lineage>
</organism>
<feature type="binding site" evidence="9">
    <location>
        <position position="337"/>
    </location>
    <ligand>
        <name>Zn(2+)</name>
        <dbReference type="ChEBI" id="CHEBI:29105"/>
        <label>1</label>
    </ligand>
</feature>
<feature type="region of interest" description="Disordered" evidence="10">
    <location>
        <begin position="276"/>
        <end position="304"/>
    </location>
</feature>
<evidence type="ECO:0000256" key="7">
    <source>
        <dbReference type="ARBA" id="ARBA00023242"/>
    </source>
</evidence>
<evidence type="ECO:0000313" key="13">
    <source>
        <dbReference type="EMBL" id="KZP29984.1"/>
    </source>
</evidence>
<feature type="binding site" evidence="9">
    <location>
        <position position="356"/>
    </location>
    <ligand>
        <name>Zn(2+)</name>
        <dbReference type="ChEBI" id="CHEBI:29105"/>
        <label>1</label>
    </ligand>
</feature>
<evidence type="ECO:0000256" key="1">
    <source>
        <dbReference type="ARBA" id="ARBA00004123"/>
    </source>
</evidence>
<feature type="compositionally biased region" description="Basic residues" evidence="10">
    <location>
        <begin position="1"/>
        <end position="12"/>
    </location>
</feature>
<dbReference type="GO" id="GO:0006325">
    <property type="term" value="P:chromatin organization"/>
    <property type="evidence" value="ECO:0007669"/>
    <property type="project" value="UniProtKB-KW"/>
</dbReference>
<dbReference type="GO" id="GO:0005634">
    <property type="term" value="C:nucleus"/>
    <property type="evidence" value="ECO:0007669"/>
    <property type="project" value="UniProtKB-SubCell"/>
</dbReference>
<evidence type="ECO:0000256" key="8">
    <source>
        <dbReference type="PIRSR" id="PIRSR628651-50"/>
    </source>
</evidence>
<feature type="binding site" evidence="9">
    <location>
        <position position="359"/>
    </location>
    <ligand>
        <name>Zn(2+)</name>
        <dbReference type="ChEBI" id="CHEBI:29105"/>
        <label>1</label>
    </ligand>
</feature>
<dbReference type="Proteomes" id="UP000076532">
    <property type="component" value="Unassembled WGS sequence"/>
</dbReference>
<dbReference type="GO" id="GO:0006355">
    <property type="term" value="P:regulation of DNA-templated transcription"/>
    <property type="evidence" value="ECO:0007669"/>
    <property type="project" value="TreeGrafter"/>
</dbReference>
<dbReference type="InterPro" id="IPR001965">
    <property type="entry name" value="Znf_PHD"/>
</dbReference>
<dbReference type="PANTHER" id="PTHR10333:SF42">
    <property type="entry name" value="INHIBITOR OF GROWTH PROTEIN 5"/>
    <property type="match status" value="1"/>
</dbReference>